<gene>
    <name evidence="2" type="ORF">SAMN02745163_01676</name>
</gene>
<feature type="transmembrane region" description="Helical" evidence="1">
    <location>
        <begin position="48"/>
        <end position="70"/>
    </location>
</feature>
<evidence type="ECO:0008006" key="4">
    <source>
        <dbReference type="Google" id="ProtNLM"/>
    </source>
</evidence>
<feature type="transmembrane region" description="Helical" evidence="1">
    <location>
        <begin position="264"/>
        <end position="286"/>
    </location>
</feature>
<name>A0A1M6I328_9CLOT</name>
<keyword evidence="3" id="KW-1185">Reference proteome</keyword>
<dbReference type="Proteomes" id="UP000184310">
    <property type="component" value="Unassembled WGS sequence"/>
</dbReference>
<evidence type="ECO:0000313" key="3">
    <source>
        <dbReference type="Proteomes" id="UP000184310"/>
    </source>
</evidence>
<keyword evidence="1" id="KW-0472">Membrane</keyword>
<keyword evidence="1" id="KW-0812">Transmembrane</keyword>
<dbReference type="OrthoDB" id="5122730at2"/>
<keyword evidence="1" id="KW-1133">Transmembrane helix</keyword>
<feature type="transmembrane region" description="Helical" evidence="1">
    <location>
        <begin position="156"/>
        <end position="178"/>
    </location>
</feature>
<dbReference type="RefSeq" id="WP_072986221.1">
    <property type="nucleotide sequence ID" value="NZ_FQZB01000007.1"/>
</dbReference>
<dbReference type="EMBL" id="FQZB01000007">
    <property type="protein sequence ID" value="SHJ28820.1"/>
    <property type="molecule type" value="Genomic_DNA"/>
</dbReference>
<accession>A0A1M6I328</accession>
<evidence type="ECO:0000313" key="2">
    <source>
        <dbReference type="EMBL" id="SHJ28820.1"/>
    </source>
</evidence>
<dbReference type="Pfam" id="PF11750">
    <property type="entry name" value="DUF3307"/>
    <property type="match status" value="1"/>
</dbReference>
<feature type="transmembrane region" description="Helical" evidence="1">
    <location>
        <begin position="6"/>
        <end position="27"/>
    </location>
</feature>
<dbReference type="STRING" id="1121302.SAMN02745163_01676"/>
<feature type="transmembrane region" description="Helical" evidence="1">
    <location>
        <begin position="109"/>
        <end position="128"/>
    </location>
</feature>
<organism evidence="2 3">
    <name type="scientific">Clostridium cavendishii DSM 21758</name>
    <dbReference type="NCBI Taxonomy" id="1121302"/>
    <lineage>
        <taxon>Bacteria</taxon>
        <taxon>Bacillati</taxon>
        <taxon>Bacillota</taxon>
        <taxon>Clostridia</taxon>
        <taxon>Eubacteriales</taxon>
        <taxon>Clostridiaceae</taxon>
        <taxon>Clostridium</taxon>
    </lineage>
</organism>
<dbReference type="AlphaFoldDB" id="A0A1M6I328"/>
<proteinExistence type="predicted"/>
<sequence length="287" mass="32963">MDVKIFLVCILSHIIFDFVFQGQSILVNRFPDKLPDGENKIEKTIKGNLFHSIIHFLGIYGLIVLIYYLYGQAITIKIWQSLLIIILHFIIDEIKSLLYLYSKKFKNNIMVFGVDQLLHLLVIIFVTLKTNLNKLGNIYGYKLLDYPKNIDFLEKVLLTLSIFFIVTWVTGIFIKIFIKNLDLSKKQVYINENNKNSIINKNGEIIAYFLSEAKNGGFTIGILERIFILISIIINYPSMIGFVLTAKSLARLKKLSEDNFAEYFIIGTLISFISAIIGGVIIRSLFL</sequence>
<reference evidence="2 3" key="1">
    <citation type="submission" date="2016-11" db="EMBL/GenBank/DDBJ databases">
        <authorList>
            <person name="Jaros S."/>
            <person name="Januszkiewicz K."/>
            <person name="Wedrychowicz H."/>
        </authorList>
    </citation>
    <scope>NUCLEOTIDE SEQUENCE [LARGE SCALE GENOMIC DNA]</scope>
    <source>
        <strain evidence="2 3">DSM 21758</strain>
    </source>
</reference>
<dbReference type="InterPro" id="IPR021737">
    <property type="entry name" value="Phage_phiKZ_Orf197"/>
</dbReference>
<feature type="transmembrane region" description="Helical" evidence="1">
    <location>
        <begin position="226"/>
        <end position="244"/>
    </location>
</feature>
<protein>
    <recommendedName>
        <fullName evidence="4">DUF3307 domain-containing protein</fullName>
    </recommendedName>
</protein>
<evidence type="ECO:0000256" key="1">
    <source>
        <dbReference type="SAM" id="Phobius"/>
    </source>
</evidence>